<organism evidence="1 2">
    <name type="scientific">Cirrhinus molitorella</name>
    <name type="common">mud carp</name>
    <dbReference type="NCBI Taxonomy" id="172907"/>
    <lineage>
        <taxon>Eukaryota</taxon>
        <taxon>Metazoa</taxon>
        <taxon>Chordata</taxon>
        <taxon>Craniata</taxon>
        <taxon>Vertebrata</taxon>
        <taxon>Euteleostomi</taxon>
        <taxon>Actinopterygii</taxon>
        <taxon>Neopterygii</taxon>
        <taxon>Teleostei</taxon>
        <taxon>Ostariophysi</taxon>
        <taxon>Cypriniformes</taxon>
        <taxon>Cyprinidae</taxon>
        <taxon>Labeoninae</taxon>
        <taxon>Labeonini</taxon>
        <taxon>Cirrhinus</taxon>
    </lineage>
</organism>
<dbReference type="Proteomes" id="UP001187343">
    <property type="component" value="Unassembled WGS sequence"/>
</dbReference>
<protein>
    <submittedName>
        <fullName evidence="1">Uncharacterized protein</fullName>
    </submittedName>
</protein>
<comment type="caution">
    <text evidence="1">The sequence shown here is derived from an EMBL/GenBank/DDBJ whole genome shotgun (WGS) entry which is preliminary data.</text>
</comment>
<dbReference type="EMBL" id="JAUYZG010000022">
    <property type="protein sequence ID" value="KAK2872589.1"/>
    <property type="molecule type" value="Genomic_DNA"/>
</dbReference>
<name>A0AA88P853_9TELE</name>
<reference evidence="1" key="1">
    <citation type="submission" date="2023-08" db="EMBL/GenBank/DDBJ databases">
        <title>Chromosome-level Genome Assembly of mud carp (Cirrhinus molitorella).</title>
        <authorList>
            <person name="Liu H."/>
        </authorList>
    </citation>
    <scope>NUCLEOTIDE SEQUENCE</scope>
    <source>
        <strain evidence="1">Prfri</strain>
        <tissue evidence="1">Muscle</tissue>
    </source>
</reference>
<evidence type="ECO:0000313" key="1">
    <source>
        <dbReference type="EMBL" id="KAK2872589.1"/>
    </source>
</evidence>
<evidence type="ECO:0000313" key="2">
    <source>
        <dbReference type="Proteomes" id="UP001187343"/>
    </source>
</evidence>
<gene>
    <name evidence="1" type="ORF">Q8A67_022486</name>
</gene>
<dbReference type="AlphaFoldDB" id="A0AA88P853"/>
<accession>A0AA88P853</accession>
<sequence length="92" mass="10113">MPVLLPSPDLFIDFASKPAICTLFKNFTPYPSDRLAPPLASNSFSILPLPVSLQPRKRVLNASLPAKPAEIYCHKTTTLSEDNFRFPQASGP</sequence>
<keyword evidence="2" id="KW-1185">Reference proteome</keyword>
<proteinExistence type="predicted"/>